<name>A0A103SX69_CYNCS</name>
<dbReference type="Gramene" id="KVG98788">
    <property type="protein sequence ID" value="KVG98788"/>
    <property type="gene ID" value="Ccrd_026031"/>
</dbReference>
<feature type="non-terminal residue" evidence="2">
    <location>
        <position position="1"/>
    </location>
</feature>
<reference evidence="2 3" key="1">
    <citation type="journal article" date="2016" name="Sci. Rep.">
        <title>The genome sequence of the outbreeding globe artichoke constructed de novo incorporating a phase-aware low-pass sequencing strategy of F1 progeny.</title>
        <authorList>
            <person name="Scaglione D."/>
            <person name="Reyes-Chin-Wo S."/>
            <person name="Acquadro A."/>
            <person name="Froenicke L."/>
            <person name="Portis E."/>
            <person name="Beitel C."/>
            <person name="Tirone M."/>
            <person name="Mauro R."/>
            <person name="Lo Monaco A."/>
            <person name="Mauromicale G."/>
            <person name="Faccioli P."/>
            <person name="Cattivelli L."/>
            <person name="Rieseberg L."/>
            <person name="Michelmore R."/>
            <person name="Lanteri S."/>
        </authorList>
    </citation>
    <scope>NUCLEOTIDE SEQUENCE [LARGE SCALE GENOMIC DNA]</scope>
    <source>
        <strain evidence="2">2C</strain>
    </source>
</reference>
<dbReference type="AlphaFoldDB" id="A0A103SX69"/>
<proteinExistence type="predicted"/>
<comment type="caution">
    <text evidence="2">The sequence shown here is derived from an EMBL/GenBank/DDBJ whole genome shotgun (WGS) entry which is preliminary data.</text>
</comment>
<feature type="compositionally biased region" description="Basic and acidic residues" evidence="1">
    <location>
        <begin position="23"/>
        <end position="42"/>
    </location>
</feature>
<dbReference type="EMBL" id="LEKV01007293">
    <property type="protein sequence ID" value="KVG98788.1"/>
    <property type="molecule type" value="Genomic_DNA"/>
</dbReference>
<keyword evidence="3" id="KW-1185">Reference proteome</keyword>
<evidence type="ECO:0000313" key="2">
    <source>
        <dbReference type="EMBL" id="KVG98788.1"/>
    </source>
</evidence>
<gene>
    <name evidence="2" type="ORF">Ccrd_026031</name>
</gene>
<dbReference type="STRING" id="59895.A0A103SX69"/>
<sequence length="164" mass="17895">NPTTFQAAVDAAEILEQDINRQPQEKVGEKRKGEATMTDFRRPRTGSKANGSKSNHVGGNGTGSKANGSKSNHEGGLNNGGNSKGGSNTSDGDTLYVTELNSEEKYTWYPSTHWEEANCLLTTCFLFHHTEKRRDLKSTRALQLNPICLSIVRKLANSEALNGK</sequence>
<feature type="compositionally biased region" description="Polar residues" evidence="1">
    <location>
        <begin position="47"/>
        <end position="70"/>
    </location>
</feature>
<feature type="region of interest" description="Disordered" evidence="1">
    <location>
        <begin position="1"/>
        <end position="96"/>
    </location>
</feature>
<protein>
    <submittedName>
        <fullName evidence="2">Uncharacterized protein</fullName>
    </submittedName>
</protein>
<dbReference type="Proteomes" id="UP000243975">
    <property type="component" value="Unassembled WGS sequence"/>
</dbReference>
<feature type="non-terminal residue" evidence="2">
    <location>
        <position position="164"/>
    </location>
</feature>
<organism evidence="2 3">
    <name type="scientific">Cynara cardunculus var. scolymus</name>
    <name type="common">Globe artichoke</name>
    <name type="synonym">Cynara scolymus</name>
    <dbReference type="NCBI Taxonomy" id="59895"/>
    <lineage>
        <taxon>Eukaryota</taxon>
        <taxon>Viridiplantae</taxon>
        <taxon>Streptophyta</taxon>
        <taxon>Embryophyta</taxon>
        <taxon>Tracheophyta</taxon>
        <taxon>Spermatophyta</taxon>
        <taxon>Magnoliopsida</taxon>
        <taxon>eudicotyledons</taxon>
        <taxon>Gunneridae</taxon>
        <taxon>Pentapetalae</taxon>
        <taxon>asterids</taxon>
        <taxon>campanulids</taxon>
        <taxon>Asterales</taxon>
        <taxon>Asteraceae</taxon>
        <taxon>Carduoideae</taxon>
        <taxon>Cardueae</taxon>
        <taxon>Carduinae</taxon>
        <taxon>Cynara</taxon>
    </lineage>
</organism>
<evidence type="ECO:0000313" key="3">
    <source>
        <dbReference type="Proteomes" id="UP000243975"/>
    </source>
</evidence>
<evidence type="ECO:0000256" key="1">
    <source>
        <dbReference type="SAM" id="MobiDB-lite"/>
    </source>
</evidence>
<accession>A0A103SX69</accession>